<dbReference type="CDD" id="cd04792">
    <property type="entry name" value="LanM-like"/>
    <property type="match status" value="1"/>
</dbReference>
<evidence type="ECO:0000259" key="2">
    <source>
        <dbReference type="Pfam" id="PF13575"/>
    </source>
</evidence>
<gene>
    <name evidence="3" type="ORF">RVR_40</name>
</gene>
<organism evidence="3 4">
    <name type="scientific">Actinacidiphila reveromycinica</name>
    <dbReference type="NCBI Taxonomy" id="659352"/>
    <lineage>
        <taxon>Bacteria</taxon>
        <taxon>Bacillati</taxon>
        <taxon>Actinomycetota</taxon>
        <taxon>Actinomycetes</taxon>
        <taxon>Kitasatosporales</taxon>
        <taxon>Streptomycetaceae</taxon>
        <taxon>Actinacidiphila</taxon>
    </lineage>
</organism>
<reference evidence="3 4" key="3">
    <citation type="journal article" date="2011" name="Nat. Chem. Biol.">
        <title>Reveromycin A biosynthesis uses RevG and RevJ for stereospecific spiroacetal formation.</title>
        <authorList>
            <person name="Takahashi S."/>
            <person name="Toyoda A."/>
            <person name="Sekiyama Y."/>
            <person name="Takagi H."/>
            <person name="Nogawa T."/>
            <person name="Uramoto M."/>
            <person name="Suzuki R."/>
            <person name="Koshino H."/>
            <person name="Kumano T."/>
            <person name="Panthee S."/>
            <person name="Dairi T."/>
            <person name="Ishikawa J."/>
            <person name="Ikeda H."/>
            <person name="Sakaki Y."/>
            <person name="Osada H."/>
        </authorList>
    </citation>
    <scope>NUCLEOTIDE SEQUENCE [LARGE SCALE GENOMIC DNA]</scope>
    <source>
        <strain evidence="3 4">SN-593</strain>
    </source>
</reference>
<feature type="domain" description="Lantibiotic biosynthesis protein dehydration" evidence="2">
    <location>
        <begin position="273"/>
        <end position="647"/>
    </location>
</feature>
<dbReference type="GO" id="GO:0005975">
    <property type="term" value="P:carbohydrate metabolic process"/>
    <property type="evidence" value="ECO:0007669"/>
    <property type="project" value="InterPro"/>
</dbReference>
<dbReference type="GO" id="GO:0046872">
    <property type="term" value="F:metal ion binding"/>
    <property type="evidence" value="ECO:0007669"/>
    <property type="project" value="UniProtKB-KW"/>
</dbReference>
<evidence type="ECO:0000313" key="3">
    <source>
        <dbReference type="EMBL" id="BBA95251.1"/>
    </source>
</evidence>
<dbReference type="InterPro" id="IPR025410">
    <property type="entry name" value="Lant_dehyd"/>
</dbReference>
<dbReference type="InterPro" id="IPR017146">
    <property type="entry name" value="Lanti_2_LanM"/>
</dbReference>
<keyword evidence="1" id="KW-0862">Zinc</keyword>
<reference evidence="3 4" key="2">
    <citation type="journal article" date="2011" name="J. Antibiot.">
        <title>Furaquinocins I and J: novel polyketide isoprenoid hybrid compounds from Streptomyces reveromyceticus SN-593.</title>
        <authorList>
            <person name="Panthee S."/>
            <person name="Takahashi S."/>
            <person name="Takagi H."/>
            <person name="Nogawa T."/>
            <person name="Oowada E."/>
            <person name="Uramoto M."/>
            <person name="Osada H."/>
        </authorList>
    </citation>
    <scope>NUCLEOTIDE SEQUENCE [LARGE SCALE GENOMIC DNA]</scope>
    <source>
        <strain evidence="3 4">SN-593</strain>
    </source>
</reference>
<feature type="binding site" evidence="1">
    <location>
        <position position="1028"/>
    </location>
    <ligand>
        <name>Zn(2+)</name>
        <dbReference type="ChEBI" id="CHEBI:29105"/>
    </ligand>
</feature>
<dbReference type="Gene3D" id="1.50.10.10">
    <property type="match status" value="1"/>
</dbReference>
<dbReference type="GO" id="GO:0031179">
    <property type="term" value="P:peptide modification"/>
    <property type="evidence" value="ECO:0007669"/>
    <property type="project" value="InterPro"/>
</dbReference>
<name>A0A7U3UMG8_9ACTN</name>
<feature type="binding site" evidence="1">
    <location>
        <position position="1073"/>
    </location>
    <ligand>
        <name>Zn(2+)</name>
        <dbReference type="ChEBI" id="CHEBI:29105"/>
    </ligand>
</feature>
<dbReference type="InterPro" id="IPR007822">
    <property type="entry name" value="LANC-like"/>
</dbReference>
<dbReference type="SUPFAM" id="SSF158745">
    <property type="entry name" value="LanC-like"/>
    <property type="match status" value="1"/>
</dbReference>
<reference evidence="3 4" key="1">
    <citation type="journal article" date="2010" name="J. Bacteriol.">
        <title>Biochemical characterization of a novel indole prenyltransferase from Streptomyces sp. SN-593.</title>
        <authorList>
            <person name="Takahashi S."/>
            <person name="Takagi H."/>
            <person name="Toyoda A."/>
            <person name="Uramoto M."/>
            <person name="Nogawa T."/>
            <person name="Ueki M."/>
            <person name="Sakaki Y."/>
            <person name="Osada H."/>
        </authorList>
    </citation>
    <scope>NUCLEOTIDE SEQUENCE [LARGE SCALE GENOMIC DNA]</scope>
    <source>
        <strain evidence="3 4">SN-593</strain>
    </source>
</reference>
<dbReference type="NCBIfam" id="TIGR03897">
    <property type="entry name" value="lanti_2_LanM"/>
    <property type="match status" value="1"/>
</dbReference>
<reference evidence="3 4" key="4">
    <citation type="journal article" date="2020" name="Sci. Rep.">
        <title>beta-carboline chemical signals induce reveromycin production through a LuxR family regulator in Streptomyces sp. SN-593.</title>
        <authorList>
            <person name="Panthee S."/>
            <person name="Kito N."/>
            <person name="Hayashi T."/>
            <person name="Shimizu T."/>
            <person name="Ishikawa J."/>
            <person name="Hamamoto H."/>
            <person name="Osada H."/>
            <person name="Takahashi S."/>
        </authorList>
    </citation>
    <scope>NUCLEOTIDE SEQUENCE [LARGE SCALE GENOMIC DNA]</scope>
    <source>
        <strain evidence="3 4">SN-593</strain>
    </source>
</reference>
<dbReference type="InterPro" id="IPR012341">
    <property type="entry name" value="6hp_glycosidase-like_sf"/>
</dbReference>
<protein>
    <submittedName>
        <fullName evidence="3">Putative lanthionine synthetase C-like protein</fullName>
    </submittedName>
</protein>
<keyword evidence="1" id="KW-0479">Metal-binding</keyword>
<dbReference type="EMBL" id="AP018365">
    <property type="protein sequence ID" value="BBA95251.1"/>
    <property type="molecule type" value="Genomic_DNA"/>
</dbReference>
<evidence type="ECO:0000313" key="4">
    <source>
        <dbReference type="Proteomes" id="UP000595703"/>
    </source>
</evidence>
<dbReference type="Proteomes" id="UP000595703">
    <property type="component" value="Chromosome"/>
</dbReference>
<keyword evidence="4" id="KW-1185">Reference proteome</keyword>
<dbReference type="SMART" id="SM01260">
    <property type="entry name" value="LANC_like"/>
    <property type="match status" value="1"/>
</dbReference>
<dbReference type="Pfam" id="PF13575">
    <property type="entry name" value="DUF4135"/>
    <property type="match status" value="1"/>
</dbReference>
<evidence type="ECO:0000256" key="1">
    <source>
        <dbReference type="PIRSR" id="PIRSR607822-1"/>
    </source>
</evidence>
<dbReference type="AlphaFoldDB" id="A0A7U3UMG8"/>
<accession>A0A7U3UMG8</accession>
<dbReference type="Pfam" id="PF05147">
    <property type="entry name" value="LANC_like"/>
    <property type="match status" value="1"/>
</dbReference>
<dbReference type="KEGG" id="arev:RVR_40"/>
<feature type="binding site" evidence="1">
    <location>
        <position position="1072"/>
    </location>
    <ligand>
        <name>Zn(2+)</name>
        <dbReference type="ChEBI" id="CHEBI:29105"/>
    </ligand>
</feature>
<sequence length="1155" mass="120642">MREVAAVTQQVLGEGVAAKRPLAMPWERRGRAALEGAWWARALRLDERCAAGVPAVDLAEGTDARRLADLRMARWRAAFADLAADTVDRQAAAYGCTPVDLWRLLGEPPEDLARRVPRPGWARDVERVAASAGDGRGEGEGPEPAWGTGWQRDFARILDPFVCEAVRLFHAAVGADIGTEAATGTDIATAATTGTRDRAAEEARRADLPAVVASVRREAARQSVQLAMRVLVMELNVLRVTGRLEGDTPEARFASFVRHFRRPEGLAELLDEYAVLARSLVAAAERVAQVHAEFLRRLAADRPSLAAELFGGTDPGPLAALDLGRGDTHAGGRSAGIATFASGARVAYKPRPAALHRHVAEVVERCNAVLPAGTELRVPAVVDRGDHGWSEFITAAPCPDAPAAARYFRRQGALLAVLHVLGGVDFHFENLIAAGDRPVPIDLETLLCADLPRPSGSGVHDTDPAAHAYRESVGRVGLLPAVIVGADGQAFDAGGMGGGADAALPYRIAGWAGAGTDTMRLERVTPVLRDAANRPRLDGVELDAVRYAADLLAGYRGCYEALAPSAAGLLAPERFAADPVRVIPRPTHEYSVLLAETTHPDVLREALDREQVYAVLWARGAADPLRARLTRFEVADLWAGDVPLFTTLAGEREVRAADGTPVGELLPESGVDLVRRTLGALGGRHLAEQEWIIAAQLATRADTGAGPEGRAAERAGVPASPVPAPGGPADLAERALAQADAIADRLSATAYRDGPRVGWLGLDLAEDTRWSVRPLGMDLYNGYGGVALFLAQLAAVTGEERRAAQALAALAPVAGRARELLADPDGQDPEGLPGAFTGAGGLAYVLAACGKLLGGTAAADAAALAGPLLEMIRRGLGPEAGHDVISGIAGCLAVAEALAGEADEGAAGEQAGERAGAPGGKAAARAGGLGRAARALAERCVEVLLAGAVPEDGHLSWPGPDGRALLGFSHGASGIGWALLRHARRSGDQEAAAAARRAFAFERAGFDPRTGNWPDRRYDPPGNLFAWCHGAPGVGLARAAAADPGDEDARADLRRALAGTAAFRRQGNDSLCHGESGNLELFAAARDLGWERGRLEWRERAAALVARIERNGPVCGTPGGIATPGLMTGLSGVGHGLLRVAAPDRVPPVLLLPPV</sequence>
<dbReference type="PIRSF" id="PIRSF037228">
    <property type="entry name" value="Lant_mod_RumM"/>
    <property type="match status" value="1"/>
</dbReference>
<dbReference type="PRINTS" id="PR01950">
    <property type="entry name" value="LANCSUPER"/>
</dbReference>
<proteinExistence type="predicted"/>